<name>A0A2K1WW73_POPTR</name>
<reference evidence="1 2" key="1">
    <citation type="journal article" date="2006" name="Science">
        <title>The genome of black cottonwood, Populus trichocarpa (Torr. &amp; Gray).</title>
        <authorList>
            <person name="Tuskan G.A."/>
            <person name="Difazio S."/>
            <person name="Jansson S."/>
            <person name="Bohlmann J."/>
            <person name="Grigoriev I."/>
            <person name="Hellsten U."/>
            <person name="Putnam N."/>
            <person name="Ralph S."/>
            <person name="Rombauts S."/>
            <person name="Salamov A."/>
            <person name="Schein J."/>
            <person name="Sterck L."/>
            <person name="Aerts A."/>
            <person name="Bhalerao R.R."/>
            <person name="Bhalerao R.P."/>
            <person name="Blaudez D."/>
            <person name="Boerjan W."/>
            <person name="Brun A."/>
            <person name="Brunner A."/>
            <person name="Busov V."/>
            <person name="Campbell M."/>
            <person name="Carlson J."/>
            <person name="Chalot M."/>
            <person name="Chapman J."/>
            <person name="Chen G.L."/>
            <person name="Cooper D."/>
            <person name="Coutinho P.M."/>
            <person name="Couturier J."/>
            <person name="Covert S."/>
            <person name="Cronk Q."/>
            <person name="Cunningham R."/>
            <person name="Davis J."/>
            <person name="Degroeve S."/>
            <person name="Dejardin A."/>
            <person name="Depamphilis C."/>
            <person name="Detter J."/>
            <person name="Dirks B."/>
            <person name="Dubchak I."/>
            <person name="Duplessis S."/>
            <person name="Ehlting J."/>
            <person name="Ellis B."/>
            <person name="Gendler K."/>
            <person name="Goodstein D."/>
            <person name="Gribskov M."/>
            <person name="Grimwood J."/>
            <person name="Groover A."/>
            <person name="Gunter L."/>
            <person name="Hamberger B."/>
            <person name="Heinze B."/>
            <person name="Helariutta Y."/>
            <person name="Henrissat B."/>
            <person name="Holligan D."/>
            <person name="Holt R."/>
            <person name="Huang W."/>
            <person name="Islam-Faridi N."/>
            <person name="Jones S."/>
            <person name="Jones-Rhoades M."/>
            <person name="Jorgensen R."/>
            <person name="Joshi C."/>
            <person name="Kangasjarvi J."/>
            <person name="Karlsson J."/>
            <person name="Kelleher C."/>
            <person name="Kirkpatrick R."/>
            <person name="Kirst M."/>
            <person name="Kohler A."/>
            <person name="Kalluri U."/>
            <person name="Larimer F."/>
            <person name="Leebens-Mack J."/>
            <person name="Leple J.C."/>
            <person name="Locascio P."/>
            <person name="Lou Y."/>
            <person name="Lucas S."/>
            <person name="Martin F."/>
            <person name="Montanini B."/>
            <person name="Napoli C."/>
            <person name="Nelson D.R."/>
            <person name="Nelson C."/>
            <person name="Nieminen K."/>
            <person name="Nilsson O."/>
            <person name="Pereda V."/>
            <person name="Peter G."/>
            <person name="Philippe R."/>
            <person name="Pilate G."/>
            <person name="Poliakov A."/>
            <person name="Razumovskaya J."/>
            <person name="Richardson P."/>
            <person name="Rinaldi C."/>
            <person name="Ritland K."/>
            <person name="Rouze P."/>
            <person name="Ryaboy D."/>
            <person name="Schmutz J."/>
            <person name="Schrader J."/>
            <person name="Segerman B."/>
            <person name="Shin H."/>
            <person name="Siddiqui A."/>
            <person name="Sterky F."/>
            <person name="Terry A."/>
            <person name="Tsai C.J."/>
            <person name="Uberbacher E."/>
            <person name="Unneberg P."/>
            <person name="Vahala J."/>
            <person name="Wall K."/>
            <person name="Wessler S."/>
            <person name="Yang G."/>
            <person name="Yin T."/>
            <person name="Douglas C."/>
            <person name="Marra M."/>
            <person name="Sandberg G."/>
            <person name="Van de Peer Y."/>
            <person name="Rokhsar D."/>
        </authorList>
    </citation>
    <scope>NUCLEOTIDE SEQUENCE [LARGE SCALE GENOMIC DNA]</scope>
    <source>
        <strain evidence="2">cv. Nisqually</strain>
    </source>
</reference>
<dbReference type="EMBL" id="CM009307">
    <property type="protein sequence ID" value="PNS92768.1"/>
    <property type="molecule type" value="Genomic_DNA"/>
</dbReference>
<proteinExistence type="predicted"/>
<organism evidence="1 2">
    <name type="scientific">Populus trichocarpa</name>
    <name type="common">Western balsam poplar</name>
    <name type="synonym">Populus balsamifera subsp. trichocarpa</name>
    <dbReference type="NCBI Taxonomy" id="3694"/>
    <lineage>
        <taxon>Eukaryota</taxon>
        <taxon>Viridiplantae</taxon>
        <taxon>Streptophyta</taxon>
        <taxon>Embryophyta</taxon>
        <taxon>Tracheophyta</taxon>
        <taxon>Spermatophyta</taxon>
        <taxon>Magnoliopsida</taxon>
        <taxon>eudicotyledons</taxon>
        <taxon>Gunneridae</taxon>
        <taxon>Pentapetalae</taxon>
        <taxon>rosids</taxon>
        <taxon>fabids</taxon>
        <taxon>Malpighiales</taxon>
        <taxon>Salicaceae</taxon>
        <taxon>Saliceae</taxon>
        <taxon>Populus</taxon>
    </lineage>
</organism>
<dbReference type="Proteomes" id="UP000006729">
    <property type="component" value="Chromosome 18"/>
</dbReference>
<dbReference type="InterPro" id="IPR043502">
    <property type="entry name" value="DNA/RNA_pol_sf"/>
</dbReference>
<gene>
    <name evidence="1" type="ORF">POPTR_018G053100</name>
</gene>
<evidence type="ECO:0000313" key="2">
    <source>
        <dbReference type="Proteomes" id="UP000006729"/>
    </source>
</evidence>
<accession>A0A2K1WW73</accession>
<dbReference type="InterPro" id="IPR043128">
    <property type="entry name" value="Rev_trsase/Diguanyl_cyclase"/>
</dbReference>
<dbReference type="InParanoid" id="A0A2K1WW73"/>
<keyword evidence="2" id="KW-1185">Reference proteome</keyword>
<dbReference type="PANTHER" id="PTHR33064">
    <property type="entry name" value="POL PROTEIN"/>
    <property type="match status" value="1"/>
</dbReference>
<dbReference type="PANTHER" id="PTHR33064:SF37">
    <property type="entry name" value="RIBONUCLEASE H"/>
    <property type="match status" value="1"/>
</dbReference>
<dbReference type="SUPFAM" id="SSF56672">
    <property type="entry name" value="DNA/RNA polymerases"/>
    <property type="match status" value="1"/>
</dbReference>
<sequence length="145" mass="17244">MITLYKTSHESIISKINGLKLVFPFLEKPKTRNLNLIKACFIHTNHFNALIQGNHIHLMHLKQDVFLQKQNENHHNIFQGTITPIERSLTFANKTQQQRFLESLNYVLNFYPNLSIIAKPLHDRLRKNRILWSDEHIRIIQQIKK</sequence>
<dbReference type="InterPro" id="IPR051320">
    <property type="entry name" value="Viral_Replic_Matur_Polypro"/>
</dbReference>
<evidence type="ECO:0000313" key="1">
    <source>
        <dbReference type="EMBL" id="PNS92768.1"/>
    </source>
</evidence>
<dbReference type="Gene3D" id="3.30.70.270">
    <property type="match status" value="1"/>
</dbReference>
<dbReference type="AlphaFoldDB" id="A0A2K1WW73"/>
<protein>
    <submittedName>
        <fullName evidence="1">Uncharacterized protein</fullName>
    </submittedName>
</protein>